<name>A0A9P0KKC3_ACAOB</name>
<evidence type="ECO:0000313" key="2">
    <source>
        <dbReference type="EMBL" id="CAH1977265.1"/>
    </source>
</evidence>
<keyword evidence="1" id="KW-0812">Transmembrane</keyword>
<reference evidence="2" key="1">
    <citation type="submission" date="2022-03" db="EMBL/GenBank/DDBJ databases">
        <authorList>
            <person name="Sayadi A."/>
        </authorList>
    </citation>
    <scope>NUCLEOTIDE SEQUENCE</scope>
</reference>
<keyword evidence="3" id="KW-1185">Reference proteome</keyword>
<evidence type="ECO:0000256" key="1">
    <source>
        <dbReference type="SAM" id="Phobius"/>
    </source>
</evidence>
<dbReference type="EMBL" id="CAKOFQ010006856">
    <property type="protein sequence ID" value="CAH1977265.1"/>
    <property type="molecule type" value="Genomic_DNA"/>
</dbReference>
<sequence>MKEQVLLFLFIAANQISENATVAMTIIILTKLQKKRYTKKDNAAHKILYFMLNSDHLIVFIVSLRFAF</sequence>
<keyword evidence="1" id="KW-0472">Membrane</keyword>
<accession>A0A9P0KKC3</accession>
<organism evidence="2 3">
    <name type="scientific">Acanthoscelides obtectus</name>
    <name type="common">Bean weevil</name>
    <name type="synonym">Bruchus obtectus</name>
    <dbReference type="NCBI Taxonomy" id="200917"/>
    <lineage>
        <taxon>Eukaryota</taxon>
        <taxon>Metazoa</taxon>
        <taxon>Ecdysozoa</taxon>
        <taxon>Arthropoda</taxon>
        <taxon>Hexapoda</taxon>
        <taxon>Insecta</taxon>
        <taxon>Pterygota</taxon>
        <taxon>Neoptera</taxon>
        <taxon>Endopterygota</taxon>
        <taxon>Coleoptera</taxon>
        <taxon>Polyphaga</taxon>
        <taxon>Cucujiformia</taxon>
        <taxon>Chrysomeloidea</taxon>
        <taxon>Chrysomelidae</taxon>
        <taxon>Bruchinae</taxon>
        <taxon>Bruchini</taxon>
        <taxon>Acanthoscelides</taxon>
    </lineage>
</organism>
<evidence type="ECO:0000313" key="3">
    <source>
        <dbReference type="Proteomes" id="UP001152888"/>
    </source>
</evidence>
<comment type="caution">
    <text evidence="2">The sequence shown here is derived from an EMBL/GenBank/DDBJ whole genome shotgun (WGS) entry which is preliminary data.</text>
</comment>
<protein>
    <submittedName>
        <fullName evidence="2">Uncharacterized protein</fullName>
    </submittedName>
</protein>
<dbReference type="Proteomes" id="UP001152888">
    <property type="component" value="Unassembled WGS sequence"/>
</dbReference>
<proteinExistence type="predicted"/>
<keyword evidence="1" id="KW-1133">Transmembrane helix</keyword>
<gene>
    <name evidence="2" type="ORF">ACAOBT_LOCUS12558</name>
</gene>
<dbReference type="AlphaFoldDB" id="A0A9P0KKC3"/>
<feature type="transmembrane region" description="Helical" evidence="1">
    <location>
        <begin position="47"/>
        <end position="67"/>
    </location>
</feature>